<protein>
    <submittedName>
        <fullName evidence="3">ROK family transcriptional regulator</fullName>
    </submittedName>
</protein>
<dbReference type="Pfam" id="PF12802">
    <property type="entry name" value="MarR_2"/>
    <property type="match status" value="1"/>
</dbReference>
<keyword evidence="4" id="KW-1185">Reference proteome</keyword>
<dbReference type="InterPro" id="IPR043129">
    <property type="entry name" value="ATPase_NBD"/>
</dbReference>
<dbReference type="PANTHER" id="PTHR18964">
    <property type="entry name" value="ROK (REPRESSOR, ORF, KINASE) FAMILY"/>
    <property type="match status" value="1"/>
</dbReference>
<dbReference type="InterPro" id="IPR000835">
    <property type="entry name" value="HTH_MarR-typ"/>
</dbReference>
<comment type="similarity">
    <text evidence="1">Belongs to the ROK (NagC/XylR) family.</text>
</comment>
<gene>
    <name evidence="3" type="ORF">AB0C36_33365</name>
</gene>
<feature type="domain" description="HTH marR-type" evidence="2">
    <location>
        <begin position="26"/>
        <end position="72"/>
    </location>
</feature>
<comment type="caution">
    <text evidence="3">The sequence shown here is derived from an EMBL/GenBank/DDBJ whole genome shotgun (WGS) entry which is preliminary data.</text>
</comment>
<evidence type="ECO:0000313" key="4">
    <source>
        <dbReference type="Proteomes" id="UP001551482"/>
    </source>
</evidence>
<dbReference type="InterPro" id="IPR036388">
    <property type="entry name" value="WH-like_DNA-bd_sf"/>
</dbReference>
<sequence>MRAPTDRPQTAPPADTAAVRRHNLALVLRHIAAYGPCARTELAAATGLVHASVTGITAELIERGLVREVGSAATGGRGRPRRLLRVVPERVMAIAVQVTLERVEVMVGDLAGTVVHRVSEPHRAPYGSPRPLAAVIAREIERAAAVVAGYEGAHLARAVVAMAAPVTGPGHTVPAAIDFGWHRTDLRALVEEHLPSLACPVDVVNDANVAALAEYHARIAATRPSGEAPYTVAYIKADTGVGGGLLIDGRIHTGSRGMAGEIGHVPLALDGPECRCGARGCLALYVGPEALATAAGLADLAAADGLPAALAELDRRLRADDPTAVAVLTGAGRTLGAAVLAIWGLTDAGEVILGGYLATWGRWLLPGIAEALEGRRAVADRLEPAIVLGVLGGDATLQGALRISREATLDDPTTVPMA</sequence>
<dbReference type="RefSeq" id="WP_358361658.1">
    <property type="nucleotide sequence ID" value="NZ_JBEZFP010000121.1"/>
</dbReference>
<reference evidence="3 4" key="1">
    <citation type="submission" date="2024-06" db="EMBL/GenBank/DDBJ databases">
        <title>The Natural Products Discovery Center: Release of the First 8490 Sequenced Strains for Exploring Actinobacteria Biosynthetic Diversity.</title>
        <authorList>
            <person name="Kalkreuter E."/>
            <person name="Kautsar S.A."/>
            <person name="Yang D."/>
            <person name="Bader C.D."/>
            <person name="Teijaro C.N."/>
            <person name="Fluegel L."/>
            <person name="Davis C.M."/>
            <person name="Simpson J.R."/>
            <person name="Lauterbach L."/>
            <person name="Steele A.D."/>
            <person name="Gui C."/>
            <person name="Meng S."/>
            <person name="Li G."/>
            <person name="Viehrig K."/>
            <person name="Ye F."/>
            <person name="Su P."/>
            <person name="Kiefer A.F."/>
            <person name="Nichols A."/>
            <person name="Cepeda A.J."/>
            <person name="Yan W."/>
            <person name="Fan B."/>
            <person name="Jiang Y."/>
            <person name="Adhikari A."/>
            <person name="Zheng C.-J."/>
            <person name="Schuster L."/>
            <person name="Cowan T.M."/>
            <person name="Smanski M.J."/>
            <person name="Chevrette M.G."/>
            <person name="De Carvalho L.P.S."/>
            <person name="Shen B."/>
        </authorList>
    </citation>
    <scope>NUCLEOTIDE SEQUENCE [LARGE SCALE GENOMIC DNA]</scope>
    <source>
        <strain evidence="3 4">NPDC048946</strain>
    </source>
</reference>
<dbReference type="Proteomes" id="UP001551482">
    <property type="component" value="Unassembled WGS sequence"/>
</dbReference>
<dbReference type="Pfam" id="PF00480">
    <property type="entry name" value="ROK"/>
    <property type="match status" value="1"/>
</dbReference>
<dbReference type="SUPFAM" id="SSF53067">
    <property type="entry name" value="Actin-like ATPase domain"/>
    <property type="match status" value="1"/>
</dbReference>
<organism evidence="3 4">
    <name type="scientific">Streptodolium elevatio</name>
    <dbReference type="NCBI Taxonomy" id="3157996"/>
    <lineage>
        <taxon>Bacteria</taxon>
        <taxon>Bacillati</taxon>
        <taxon>Actinomycetota</taxon>
        <taxon>Actinomycetes</taxon>
        <taxon>Kitasatosporales</taxon>
        <taxon>Streptomycetaceae</taxon>
        <taxon>Streptodolium</taxon>
    </lineage>
</organism>
<name>A0ABV3DU23_9ACTN</name>
<dbReference type="EMBL" id="JBEZFP010000121">
    <property type="protein sequence ID" value="MEU8138379.1"/>
    <property type="molecule type" value="Genomic_DNA"/>
</dbReference>
<dbReference type="SUPFAM" id="SSF46785">
    <property type="entry name" value="Winged helix' DNA-binding domain"/>
    <property type="match status" value="1"/>
</dbReference>
<dbReference type="InterPro" id="IPR036390">
    <property type="entry name" value="WH_DNA-bd_sf"/>
</dbReference>
<evidence type="ECO:0000259" key="2">
    <source>
        <dbReference type="Pfam" id="PF12802"/>
    </source>
</evidence>
<dbReference type="InterPro" id="IPR000600">
    <property type="entry name" value="ROK"/>
</dbReference>
<accession>A0ABV3DU23</accession>
<dbReference type="Gene3D" id="1.10.10.10">
    <property type="entry name" value="Winged helix-like DNA-binding domain superfamily/Winged helix DNA-binding domain"/>
    <property type="match status" value="1"/>
</dbReference>
<evidence type="ECO:0000256" key="1">
    <source>
        <dbReference type="ARBA" id="ARBA00006479"/>
    </source>
</evidence>
<proteinExistence type="inferred from homology"/>
<evidence type="ECO:0000313" key="3">
    <source>
        <dbReference type="EMBL" id="MEU8138379.1"/>
    </source>
</evidence>
<dbReference type="Gene3D" id="3.30.420.40">
    <property type="match status" value="2"/>
</dbReference>
<dbReference type="PANTHER" id="PTHR18964:SF149">
    <property type="entry name" value="BIFUNCTIONAL UDP-N-ACETYLGLUCOSAMINE 2-EPIMERASE_N-ACETYLMANNOSAMINE KINASE"/>
    <property type="match status" value="1"/>
</dbReference>